<keyword evidence="3" id="KW-0732">Signal</keyword>
<feature type="region of interest" description="Disordered" evidence="2">
    <location>
        <begin position="83"/>
        <end position="121"/>
    </location>
</feature>
<evidence type="ECO:0000256" key="3">
    <source>
        <dbReference type="SAM" id="SignalP"/>
    </source>
</evidence>
<protein>
    <recommendedName>
        <fullName evidence="4">HMG box domain-containing protein</fullName>
    </recommendedName>
</protein>
<feature type="signal peptide" evidence="3">
    <location>
        <begin position="1"/>
        <end position="27"/>
    </location>
</feature>
<dbReference type="Proteomes" id="UP000469890">
    <property type="component" value="Unassembled WGS sequence"/>
</dbReference>
<evidence type="ECO:0000256" key="1">
    <source>
        <dbReference type="PROSITE-ProRule" id="PRU00267"/>
    </source>
</evidence>
<dbReference type="InterPro" id="IPR009071">
    <property type="entry name" value="HMG_box_dom"/>
</dbReference>
<dbReference type="SUPFAM" id="SSF47095">
    <property type="entry name" value="HMG-box"/>
    <property type="match status" value="1"/>
</dbReference>
<dbReference type="AlphaFoldDB" id="A0A8H4BB03"/>
<dbReference type="Pfam" id="PF09011">
    <property type="entry name" value="HMG_box_2"/>
    <property type="match status" value="1"/>
</dbReference>
<keyword evidence="1" id="KW-0539">Nucleus</keyword>
<keyword evidence="1" id="KW-0238">DNA-binding</keyword>
<dbReference type="PROSITE" id="PS50118">
    <property type="entry name" value="HMG_BOX_2"/>
    <property type="match status" value="1"/>
</dbReference>
<name>A0A8H4BB03_MUCCL</name>
<dbReference type="SMART" id="SM00398">
    <property type="entry name" value="HMG"/>
    <property type="match status" value="1"/>
</dbReference>
<dbReference type="GO" id="GO:0005634">
    <property type="term" value="C:nucleus"/>
    <property type="evidence" value="ECO:0007669"/>
    <property type="project" value="UniProtKB-UniRule"/>
</dbReference>
<dbReference type="Gene3D" id="1.10.30.10">
    <property type="entry name" value="High mobility group box domain"/>
    <property type="match status" value="1"/>
</dbReference>
<feature type="domain" description="HMG box" evidence="4">
    <location>
        <begin position="278"/>
        <end position="348"/>
    </location>
</feature>
<evidence type="ECO:0000313" key="5">
    <source>
        <dbReference type="EMBL" id="KAF1798929.1"/>
    </source>
</evidence>
<feature type="DNA-binding region" description="HMG box" evidence="1">
    <location>
        <begin position="278"/>
        <end position="348"/>
    </location>
</feature>
<reference evidence="5 6" key="1">
    <citation type="submission" date="2019-09" db="EMBL/GenBank/DDBJ databases">
        <authorList>
            <consortium name="DOE Joint Genome Institute"/>
            <person name="Mondo S.J."/>
            <person name="Navarro-Mendoza M.I."/>
            <person name="Perez-Arques C."/>
            <person name="Panchal S."/>
            <person name="Nicolas F.E."/>
            <person name="Ganguly P."/>
            <person name="Pangilinan J."/>
            <person name="Grigoriev I."/>
            <person name="Heitman J."/>
            <person name="Sanya K."/>
            <person name="Garre V."/>
        </authorList>
    </citation>
    <scope>NUCLEOTIDE SEQUENCE [LARGE SCALE GENOMIC DNA]</scope>
    <source>
        <strain evidence="5 6">MU402</strain>
    </source>
</reference>
<dbReference type="GO" id="GO:0003677">
    <property type="term" value="F:DNA binding"/>
    <property type="evidence" value="ECO:0007669"/>
    <property type="project" value="UniProtKB-UniRule"/>
</dbReference>
<feature type="compositionally biased region" description="Polar residues" evidence="2">
    <location>
        <begin position="135"/>
        <end position="160"/>
    </location>
</feature>
<feature type="compositionally biased region" description="Acidic residues" evidence="2">
    <location>
        <begin position="83"/>
        <end position="92"/>
    </location>
</feature>
<feature type="region of interest" description="Disordered" evidence="2">
    <location>
        <begin position="135"/>
        <end position="173"/>
    </location>
</feature>
<evidence type="ECO:0000256" key="2">
    <source>
        <dbReference type="SAM" id="MobiDB-lite"/>
    </source>
</evidence>
<comment type="caution">
    <text evidence="5">The sequence shown here is derived from an EMBL/GenBank/DDBJ whole genome shotgun (WGS) entry which is preliminary data.</text>
</comment>
<sequence length="370" mass="41212">MTLHISISLHATLQCLLCKRLITEADALEDGRCSCGALLISIDLNVNSLDSNRSNTIPGLSDDLDLAFSDDGECFAASSPIEVEDSEAEDFSDWSVRSKVSDESDNEELPASTKKTKQESSALKGTIIKHYNTPFSQNSASEYQPSNSEGSASLEASRNTPKVAKEDNEQAYQPSLANEVAKFMEEPRAEEASAMISSWPLSSSSSYSLPTTGLAYDYPSGSLQFNKETSDQLTTKSQDRSPQELTRMIAETWNKVTKEQDATKKSYTNNTPQVKRRAVPSANGFVLFNSEQYHLIQNERIKHKGVKHTAALIGKRWKKLAPEIKEAYHQRARKIRADWKLENPDEYQACMLALQIKRSKKLMARSKATL</sequence>
<evidence type="ECO:0000313" key="6">
    <source>
        <dbReference type="Proteomes" id="UP000469890"/>
    </source>
</evidence>
<gene>
    <name evidence="5" type="ORF">FB192DRAFT_1461251</name>
</gene>
<proteinExistence type="predicted"/>
<dbReference type="InterPro" id="IPR036910">
    <property type="entry name" value="HMG_box_dom_sf"/>
</dbReference>
<evidence type="ECO:0000259" key="4">
    <source>
        <dbReference type="PROSITE" id="PS50118"/>
    </source>
</evidence>
<dbReference type="EMBL" id="JAAECE010000007">
    <property type="protein sequence ID" value="KAF1798929.1"/>
    <property type="molecule type" value="Genomic_DNA"/>
</dbReference>
<accession>A0A8H4BB03</accession>
<feature type="chain" id="PRO_5034255836" description="HMG box domain-containing protein" evidence="3">
    <location>
        <begin position="28"/>
        <end position="370"/>
    </location>
</feature>
<organism evidence="5 6">
    <name type="scientific">Mucor circinelloides f. lusitanicus</name>
    <name type="common">Mucor racemosus var. lusitanicus</name>
    <dbReference type="NCBI Taxonomy" id="29924"/>
    <lineage>
        <taxon>Eukaryota</taxon>
        <taxon>Fungi</taxon>
        <taxon>Fungi incertae sedis</taxon>
        <taxon>Mucoromycota</taxon>
        <taxon>Mucoromycotina</taxon>
        <taxon>Mucoromycetes</taxon>
        <taxon>Mucorales</taxon>
        <taxon>Mucorineae</taxon>
        <taxon>Mucoraceae</taxon>
        <taxon>Mucor</taxon>
    </lineage>
</organism>